<dbReference type="Proteomes" id="UP000288805">
    <property type="component" value="Unassembled WGS sequence"/>
</dbReference>
<evidence type="ECO:0000313" key="1">
    <source>
        <dbReference type="EMBL" id="RVW28190.1"/>
    </source>
</evidence>
<reference evidence="1 2" key="1">
    <citation type="journal article" date="2018" name="PLoS Genet.">
        <title>Population sequencing reveals clonal diversity and ancestral inbreeding in the grapevine cultivar Chardonnay.</title>
        <authorList>
            <person name="Roach M.J."/>
            <person name="Johnson D.L."/>
            <person name="Bohlmann J."/>
            <person name="van Vuuren H.J."/>
            <person name="Jones S.J."/>
            <person name="Pretorius I.S."/>
            <person name="Schmidt S.A."/>
            <person name="Borneman A.R."/>
        </authorList>
    </citation>
    <scope>NUCLEOTIDE SEQUENCE [LARGE SCALE GENOMIC DNA]</scope>
    <source>
        <strain evidence="2">cv. Chardonnay</strain>
        <tissue evidence="1">Leaf</tissue>
    </source>
</reference>
<name>A0A438CYA6_VITVI</name>
<proteinExistence type="predicted"/>
<dbReference type="Gene3D" id="3.40.1790.10">
    <property type="entry name" value="Indigoidine synthase domain"/>
    <property type="match status" value="1"/>
</dbReference>
<protein>
    <submittedName>
        <fullName evidence="1">Uncharacterized protein</fullName>
    </submittedName>
</protein>
<dbReference type="InterPro" id="IPR022830">
    <property type="entry name" value="Indigdn_synthA-like"/>
</dbReference>
<dbReference type="GO" id="GO:0004730">
    <property type="term" value="F:pseudouridylate synthase activity"/>
    <property type="evidence" value="ECO:0007669"/>
    <property type="project" value="InterPro"/>
</dbReference>
<gene>
    <name evidence="1" type="ORF">CK203_101471</name>
</gene>
<sequence length="51" mass="5556">MGTCLSYLLSYVSKQFLCVGLSIEQLERLANLGTKAQKAARRDIAHIVSGT</sequence>
<accession>A0A438CYA6</accession>
<organism evidence="1 2">
    <name type="scientific">Vitis vinifera</name>
    <name type="common">Grape</name>
    <dbReference type="NCBI Taxonomy" id="29760"/>
    <lineage>
        <taxon>Eukaryota</taxon>
        <taxon>Viridiplantae</taxon>
        <taxon>Streptophyta</taxon>
        <taxon>Embryophyta</taxon>
        <taxon>Tracheophyta</taxon>
        <taxon>Spermatophyta</taxon>
        <taxon>Magnoliopsida</taxon>
        <taxon>eudicotyledons</taxon>
        <taxon>Gunneridae</taxon>
        <taxon>Pentapetalae</taxon>
        <taxon>rosids</taxon>
        <taxon>Vitales</taxon>
        <taxon>Vitaceae</taxon>
        <taxon>Viteae</taxon>
        <taxon>Vitis</taxon>
    </lineage>
</organism>
<dbReference type="EMBL" id="QGNW01001906">
    <property type="protein sequence ID" value="RVW28190.1"/>
    <property type="molecule type" value="Genomic_DNA"/>
</dbReference>
<comment type="caution">
    <text evidence="1">The sequence shown here is derived from an EMBL/GenBank/DDBJ whole genome shotgun (WGS) entry which is preliminary data.</text>
</comment>
<evidence type="ECO:0000313" key="2">
    <source>
        <dbReference type="Proteomes" id="UP000288805"/>
    </source>
</evidence>
<dbReference type="AlphaFoldDB" id="A0A438CYA6"/>